<reference evidence="2 3" key="1">
    <citation type="submission" date="2017-09" db="EMBL/GenBank/DDBJ databases">
        <title>Large-scale bioinformatics analysis of Bacillus genomes uncovers conserved roles of natural products in bacterial physiology.</title>
        <authorList>
            <consortium name="Agbiome Team Llc"/>
            <person name="Bleich R.M."/>
            <person name="Grubbs K.J."/>
            <person name="Santa Maria K.C."/>
            <person name="Allen S.E."/>
            <person name="Farag S."/>
            <person name="Shank E.A."/>
            <person name="Bowers A."/>
        </authorList>
    </citation>
    <scope>NUCLEOTIDE SEQUENCE [LARGE SCALE GENOMIC DNA]</scope>
    <source>
        <strain evidence="2 3">AFS067272</strain>
    </source>
</reference>
<evidence type="ECO:0000259" key="1">
    <source>
        <dbReference type="PROSITE" id="PS51186"/>
    </source>
</evidence>
<sequence length="164" mass="18688">MIQIEKASVCHVEGISKVCANGWRDTYVDLREKEYIDAVIEEFYQCERICKEVTVPMKGWDGWYVALENGEVVGAGGGGMISEETGELFVLYLNPSRRGEGIGTMLLHTITEKQIEQGAKEQWVSVMKGNQKGIPFYEARGFVQQNSVDLTIRYRRDISYMDFE</sequence>
<dbReference type="InterPro" id="IPR000182">
    <property type="entry name" value="GNAT_dom"/>
</dbReference>
<proteinExistence type="predicted"/>
<dbReference type="EMBL" id="NVBO01000103">
    <property type="protein sequence ID" value="PFS00597.1"/>
    <property type="molecule type" value="Genomic_DNA"/>
</dbReference>
<dbReference type="Gene3D" id="3.40.630.30">
    <property type="match status" value="1"/>
</dbReference>
<comment type="caution">
    <text evidence="2">The sequence shown here is derived from an EMBL/GenBank/DDBJ whole genome shotgun (WGS) entry which is preliminary data.</text>
</comment>
<name>A0AA44TEC6_BACCE</name>
<dbReference type="SUPFAM" id="SSF55729">
    <property type="entry name" value="Acyl-CoA N-acyltransferases (Nat)"/>
    <property type="match status" value="1"/>
</dbReference>
<evidence type="ECO:0000313" key="2">
    <source>
        <dbReference type="EMBL" id="PFS00597.1"/>
    </source>
</evidence>
<gene>
    <name evidence="2" type="ORF">COK38_13155</name>
</gene>
<protein>
    <submittedName>
        <fullName evidence="2">GNAT family N-acetyltransferase</fullName>
    </submittedName>
</protein>
<feature type="domain" description="N-acetyltransferase" evidence="1">
    <location>
        <begin position="25"/>
        <end position="164"/>
    </location>
</feature>
<dbReference type="InterPro" id="IPR016181">
    <property type="entry name" value="Acyl_CoA_acyltransferase"/>
</dbReference>
<accession>A0AA44TEC6</accession>
<dbReference type="RefSeq" id="WP_098523286.1">
    <property type="nucleotide sequence ID" value="NZ_NUYJ01000073.1"/>
</dbReference>
<dbReference type="PROSITE" id="PS51186">
    <property type="entry name" value="GNAT"/>
    <property type="match status" value="1"/>
</dbReference>
<dbReference type="GO" id="GO:0016747">
    <property type="term" value="F:acyltransferase activity, transferring groups other than amino-acyl groups"/>
    <property type="evidence" value="ECO:0007669"/>
    <property type="project" value="InterPro"/>
</dbReference>
<dbReference type="Pfam" id="PF00583">
    <property type="entry name" value="Acetyltransf_1"/>
    <property type="match status" value="1"/>
</dbReference>
<dbReference type="Proteomes" id="UP000226357">
    <property type="component" value="Unassembled WGS sequence"/>
</dbReference>
<dbReference type="AlphaFoldDB" id="A0AA44TEC6"/>
<organism evidence="2 3">
    <name type="scientific">Bacillus cereus</name>
    <dbReference type="NCBI Taxonomy" id="1396"/>
    <lineage>
        <taxon>Bacteria</taxon>
        <taxon>Bacillati</taxon>
        <taxon>Bacillota</taxon>
        <taxon>Bacilli</taxon>
        <taxon>Bacillales</taxon>
        <taxon>Bacillaceae</taxon>
        <taxon>Bacillus</taxon>
        <taxon>Bacillus cereus group</taxon>
    </lineage>
</organism>
<evidence type="ECO:0000313" key="3">
    <source>
        <dbReference type="Proteomes" id="UP000226357"/>
    </source>
</evidence>